<evidence type="ECO:0000313" key="2">
    <source>
        <dbReference type="EMBL" id="MCP2732697.1"/>
    </source>
</evidence>
<comment type="caution">
    <text evidence="2">The sequence shown here is derived from an EMBL/GenBank/DDBJ whole genome shotgun (WGS) entry which is preliminary data.</text>
</comment>
<dbReference type="InterPro" id="IPR036514">
    <property type="entry name" value="SGNH_hydro_sf"/>
</dbReference>
<dbReference type="AlphaFoldDB" id="A0AAE3H1V8"/>
<dbReference type="Pfam" id="PF13472">
    <property type="entry name" value="Lipase_GDSL_2"/>
    <property type="match status" value="1"/>
</dbReference>
<dbReference type="InterPro" id="IPR013830">
    <property type="entry name" value="SGNH_hydro"/>
</dbReference>
<dbReference type="InterPro" id="IPR051532">
    <property type="entry name" value="Ester_Hydrolysis_Enzymes"/>
</dbReference>
<dbReference type="SUPFAM" id="SSF52266">
    <property type="entry name" value="SGNH hydrolase"/>
    <property type="match status" value="1"/>
</dbReference>
<gene>
    <name evidence="2" type="ORF">NJ959_30145</name>
</gene>
<dbReference type="GO" id="GO:0004622">
    <property type="term" value="F:phosphatidylcholine lysophospholipase activity"/>
    <property type="evidence" value="ECO:0007669"/>
    <property type="project" value="TreeGrafter"/>
</dbReference>
<keyword evidence="3" id="KW-1185">Reference proteome</keyword>
<evidence type="ECO:0000259" key="1">
    <source>
        <dbReference type="Pfam" id="PF13472"/>
    </source>
</evidence>
<dbReference type="EMBL" id="JAMZMM010000745">
    <property type="protein sequence ID" value="MCP2732697.1"/>
    <property type="molecule type" value="Genomic_DNA"/>
</dbReference>
<reference evidence="2" key="1">
    <citation type="submission" date="2022-06" db="EMBL/GenBank/DDBJ databases">
        <title>New cyanobacteria of genus Symplocastrum in benthos of Lake Baikal.</title>
        <authorList>
            <person name="Sorokovikova E."/>
            <person name="Tikhonova I."/>
            <person name="Krasnopeev A."/>
            <person name="Evseev P."/>
            <person name="Gladkikh A."/>
            <person name="Belykh O."/>
        </authorList>
    </citation>
    <scope>NUCLEOTIDE SEQUENCE</scope>
    <source>
        <strain evidence="2">BBK-W-15</strain>
    </source>
</reference>
<evidence type="ECO:0000313" key="3">
    <source>
        <dbReference type="Proteomes" id="UP001204953"/>
    </source>
</evidence>
<name>A0AAE3H1V8_9CYAN</name>
<feature type="domain" description="SGNH hydrolase-type esterase" evidence="1">
    <location>
        <begin position="162"/>
        <end position="304"/>
    </location>
</feature>
<dbReference type="PANTHER" id="PTHR30383:SF5">
    <property type="entry name" value="SGNH HYDROLASE-TYPE ESTERASE DOMAIN-CONTAINING PROTEIN"/>
    <property type="match status" value="1"/>
</dbReference>
<accession>A0AAE3H1V8</accession>
<organism evidence="2 3">
    <name type="scientific">Limnofasciculus baicalensis BBK-W-15</name>
    <dbReference type="NCBI Taxonomy" id="2699891"/>
    <lineage>
        <taxon>Bacteria</taxon>
        <taxon>Bacillati</taxon>
        <taxon>Cyanobacteriota</taxon>
        <taxon>Cyanophyceae</taxon>
        <taxon>Coleofasciculales</taxon>
        <taxon>Coleofasciculaceae</taxon>
        <taxon>Limnofasciculus</taxon>
        <taxon>Limnofasciculus baicalensis</taxon>
    </lineage>
</organism>
<dbReference type="Gene3D" id="3.40.50.1110">
    <property type="entry name" value="SGNH hydrolase"/>
    <property type="match status" value="1"/>
</dbReference>
<dbReference type="PANTHER" id="PTHR30383">
    <property type="entry name" value="THIOESTERASE 1/PROTEASE 1/LYSOPHOSPHOLIPASE L1"/>
    <property type="match status" value="1"/>
</dbReference>
<sequence length="320" mass="35301">MLGVKTAKALQSIASSKSQIIPLVETTSPEFSQLQPIPISHSKALLQANPIPTTLINNGQLLSKPQSTSLSPTSGTQLYYQRLAALQAGKIYTRLAPDSFKSSWAKESQSLTKPTHQQWQRLLQQEAKSMAKGQGNNRLAILVGDSLTLWFPSENLPSGKFWLNQGISGENSTQIKSRLSAFADTRPDTIYVMAGTNDLRQGVSDRVILNNTREILRRFHENHPQAQVILQSILPIRLSSISSDSEALLQANRIRNLNLQLALIARQEGAGYLNLYNLFVDDQGQIQQDLTTDGIHLTSRGYQVWQEALNSAESALGNGE</sequence>
<proteinExistence type="predicted"/>
<protein>
    <submittedName>
        <fullName evidence="2">GDSL-type esterase/lipase family protein</fullName>
    </submittedName>
</protein>
<dbReference type="Proteomes" id="UP001204953">
    <property type="component" value="Unassembled WGS sequence"/>
</dbReference>